<feature type="domain" description="Heterokaryon incompatibility" evidence="2">
    <location>
        <begin position="58"/>
        <end position="229"/>
    </location>
</feature>
<dbReference type="AlphaFoldDB" id="A0AAI8Z874"/>
<name>A0AAI8Z874_9PEZI</name>
<dbReference type="Proteomes" id="UP001296104">
    <property type="component" value="Unassembled WGS sequence"/>
</dbReference>
<dbReference type="InterPro" id="IPR052895">
    <property type="entry name" value="HetReg/Transcr_Mod"/>
</dbReference>
<proteinExistence type="predicted"/>
<dbReference type="InterPro" id="IPR010730">
    <property type="entry name" value="HET"/>
</dbReference>
<organism evidence="3 4">
    <name type="scientific">Lecanosticta acicola</name>
    <dbReference type="NCBI Taxonomy" id="111012"/>
    <lineage>
        <taxon>Eukaryota</taxon>
        <taxon>Fungi</taxon>
        <taxon>Dikarya</taxon>
        <taxon>Ascomycota</taxon>
        <taxon>Pezizomycotina</taxon>
        <taxon>Dothideomycetes</taxon>
        <taxon>Dothideomycetidae</taxon>
        <taxon>Mycosphaerellales</taxon>
        <taxon>Mycosphaerellaceae</taxon>
        <taxon>Lecanosticta</taxon>
    </lineage>
</organism>
<evidence type="ECO:0000256" key="1">
    <source>
        <dbReference type="SAM" id="MobiDB-lite"/>
    </source>
</evidence>
<dbReference type="PANTHER" id="PTHR24148">
    <property type="entry name" value="ANKYRIN REPEAT DOMAIN-CONTAINING PROTEIN 39 HOMOLOG-RELATED"/>
    <property type="match status" value="1"/>
</dbReference>
<evidence type="ECO:0000259" key="2">
    <source>
        <dbReference type="Pfam" id="PF06985"/>
    </source>
</evidence>
<reference evidence="3" key="1">
    <citation type="submission" date="2023-11" db="EMBL/GenBank/DDBJ databases">
        <authorList>
            <person name="Alioto T."/>
            <person name="Alioto T."/>
            <person name="Gomez Garrido J."/>
        </authorList>
    </citation>
    <scope>NUCLEOTIDE SEQUENCE</scope>
</reference>
<evidence type="ECO:0000313" key="3">
    <source>
        <dbReference type="EMBL" id="CAK4034187.1"/>
    </source>
</evidence>
<feature type="region of interest" description="Disordered" evidence="1">
    <location>
        <begin position="1"/>
        <end position="22"/>
    </location>
</feature>
<dbReference type="Pfam" id="PF26639">
    <property type="entry name" value="Het-6_barrel"/>
    <property type="match status" value="1"/>
</dbReference>
<keyword evidence="4" id="KW-1185">Reference proteome</keyword>
<dbReference type="PANTHER" id="PTHR24148:SF82">
    <property type="entry name" value="HETEROKARYON INCOMPATIBILITY DOMAIN-CONTAINING PROTEIN"/>
    <property type="match status" value="1"/>
</dbReference>
<protein>
    <recommendedName>
        <fullName evidence="2">Heterokaryon incompatibility domain-containing protein</fullName>
    </recommendedName>
</protein>
<accession>A0AAI8Z874</accession>
<evidence type="ECO:0000313" key="4">
    <source>
        <dbReference type="Proteomes" id="UP001296104"/>
    </source>
</evidence>
<feature type="compositionally biased region" description="Polar residues" evidence="1">
    <location>
        <begin position="9"/>
        <end position="21"/>
    </location>
</feature>
<dbReference type="Pfam" id="PF06985">
    <property type="entry name" value="HET"/>
    <property type="match status" value="1"/>
</dbReference>
<sequence>MVPRRKNDPTSPVTSPYTPLASSDDDHEFRLCNIASGSWDSPLELELRTSSLDLEIAYSCLSYVWGPPRPRLAVSLNGRPWYVRVSLFGALRQLRQRGQGLIWIDAVCIDQGNDAEKTEQVAMMGRIFAKATDVLIWLGDPEASDDFVDGDTKAGASMNDCETLTEAVSIIQKLADGSHFHDLPYFETCTASSCPGRLSRSERGWPCALKCLRACLDVEWFTRTWTVQEIVLARSATVLRGPISVPWQLIEQAWANWQGHLDTCCGECIFTLNMHDFQVIQRIAVEVNVLTLTRSQMSRGQALHRVLIKFRSKQATDPRDKIYGVLGLQSKDCVAELSPDYTRSLSDVQVSCAVEVMRSQGWPLPLFLELEQVLQGLPSWVPDWTLNTTEPPIFAAARLEYVDSYNCAQGVKGEIELLPNDILSFTAVRLGEIERVSRPRRLTNRMVDQLDLLDEWFEFVDLDSKNDKPYTESLREVVAKTMFAGRYYENGFVRHVTPADIEEWQAHLADLRRRMREQGPSASAGLHPGMLSQNIAAMRRRLCTTKQGYIGLCPERAIPGDEIYALYGGPAPMFLRHCGSSEDGEVTYHFALGHGYLHGLMDGEAVEMELPLTQVYIK</sequence>
<comment type="caution">
    <text evidence="3">The sequence shown here is derived from an EMBL/GenBank/DDBJ whole genome shotgun (WGS) entry which is preliminary data.</text>
</comment>
<gene>
    <name evidence="3" type="ORF">LECACI_7A009345</name>
</gene>
<dbReference type="EMBL" id="CAVMBE010000107">
    <property type="protein sequence ID" value="CAK4034187.1"/>
    <property type="molecule type" value="Genomic_DNA"/>
</dbReference>